<dbReference type="HOGENOM" id="CLU_1901631_0_0_1"/>
<dbReference type="EnsemblPlants" id="OB06G27300.1">
    <property type="protein sequence ID" value="OB06G27300.1"/>
    <property type="gene ID" value="OB06G27300"/>
</dbReference>
<reference evidence="1" key="2">
    <citation type="submission" date="2013-04" db="UniProtKB">
        <authorList>
            <consortium name="EnsemblPlants"/>
        </authorList>
    </citation>
    <scope>IDENTIFICATION</scope>
</reference>
<dbReference type="Gramene" id="OB06G27300.1">
    <property type="protein sequence ID" value="OB06G27300.1"/>
    <property type="gene ID" value="OB06G27300"/>
</dbReference>
<evidence type="ECO:0000313" key="2">
    <source>
        <dbReference type="Proteomes" id="UP000006038"/>
    </source>
</evidence>
<sequence length="134" mass="14046">AELFYLNSNSKVPAKFIRSSDNNFHSSPRIYRFTRSKHTARVWGPTCHTVGLLLGTIGSLPASPKMDTSVGLLSGTLGSLPLCFVSSRIEIPGARVGLPSGTVESLPGCRVSSKMDMDGAAVGLLSGILGSTPL</sequence>
<reference evidence="1" key="1">
    <citation type="journal article" date="2013" name="Nat. Commun.">
        <title>Whole-genome sequencing of Oryza brachyantha reveals mechanisms underlying Oryza genome evolution.</title>
        <authorList>
            <person name="Chen J."/>
            <person name="Huang Q."/>
            <person name="Gao D."/>
            <person name="Wang J."/>
            <person name="Lang Y."/>
            <person name="Liu T."/>
            <person name="Li B."/>
            <person name="Bai Z."/>
            <person name="Luis Goicoechea J."/>
            <person name="Liang C."/>
            <person name="Chen C."/>
            <person name="Zhang W."/>
            <person name="Sun S."/>
            <person name="Liao Y."/>
            <person name="Zhang X."/>
            <person name="Yang L."/>
            <person name="Song C."/>
            <person name="Wang M."/>
            <person name="Shi J."/>
            <person name="Liu G."/>
            <person name="Liu J."/>
            <person name="Zhou H."/>
            <person name="Zhou W."/>
            <person name="Yu Q."/>
            <person name="An N."/>
            <person name="Chen Y."/>
            <person name="Cai Q."/>
            <person name="Wang B."/>
            <person name="Liu B."/>
            <person name="Min J."/>
            <person name="Huang Y."/>
            <person name="Wu H."/>
            <person name="Li Z."/>
            <person name="Zhang Y."/>
            <person name="Yin Y."/>
            <person name="Song W."/>
            <person name="Jiang J."/>
            <person name="Jackson S.A."/>
            <person name="Wing R.A."/>
            <person name="Wang J."/>
            <person name="Chen M."/>
        </authorList>
    </citation>
    <scope>NUCLEOTIDE SEQUENCE [LARGE SCALE GENOMIC DNA]</scope>
    <source>
        <strain evidence="1">cv. IRGC 101232</strain>
    </source>
</reference>
<dbReference type="Proteomes" id="UP000006038">
    <property type="component" value="Chromosome 6"/>
</dbReference>
<keyword evidence="2" id="KW-1185">Reference proteome</keyword>
<accession>J3MFD6</accession>
<organism evidence="1">
    <name type="scientific">Oryza brachyantha</name>
    <name type="common">malo sina</name>
    <dbReference type="NCBI Taxonomy" id="4533"/>
    <lineage>
        <taxon>Eukaryota</taxon>
        <taxon>Viridiplantae</taxon>
        <taxon>Streptophyta</taxon>
        <taxon>Embryophyta</taxon>
        <taxon>Tracheophyta</taxon>
        <taxon>Spermatophyta</taxon>
        <taxon>Magnoliopsida</taxon>
        <taxon>Liliopsida</taxon>
        <taxon>Poales</taxon>
        <taxon>Poaceae</taxon>
        <taxon>BOP clade</taxon>
        <taxon>Oryzoideae</taxon>
        <taxon>Oryzeae</taxon>
        <taxon>Oryzinae</taxon>
        <taxon>Oryza</taxon>
    </lineage>
</organism>
<dbReference type="AlphaFoldDB" id="J3MFD6"/>
<proteinExistence type="predicted"/>
<protein>
    <submittedName>
        <fullName evidence="1">Uncharacterized protein</fullName>
    </submittedName>
</protein>
<evidence type="ECO:0000313" key="1">
    <source>
        <dbReference type="EnsemblPlants" id="OB06G27300.1"/>
    </source>
</evidence>
<name>J3MFD6_ORYBR</name>